<name>A0ABV9D8H3_9MICO</name>
<proteinExistence type="predicted"/>
<comment type="caution">
    <text evidence="2">The sequence shown here is derived from an EMBL/GenBank/DDBJ whole genome shotgun (WGS) entry which is preliminary data.</text>
</comment>
<dbReference type="Pfam" id="PF17765">
    <property type="entry name" value="MLTR_LBD"/>
    <property type="match status" value="1"/>
</dbReference>
<keyword evidence="3" id="KW-1185">Reference proteome</keyword>
<sequence length="74" mass="8053">MHQRTHGTKHLHHPVVGALDVQFETMTLPGDLSQVLYLYTVEPGSASAEALALLASWTQSSPAGAHRVHRQDTP</sequence>
<dbReference type="RefSeq" id="WP_222928785.1">
    <property type="nucleotide sequence ID" value="NZ_CP033325.1"/>
</dbReference>
<evidence type="ECO:0000313" key="2">
    <source>
        <dbReference type="EMBL" id="MFC4554906.1"/>
    </source>
</evidence>
<gene>
    <name evidence="2" type="ORF">ACFO3F_06580</name>
</gene>
<protein>
    <recommendedName>
        <fullName evidence="1">MmyB-like transcription regulator ligand binding domain-containing protein</fullName>
    </recommendedName>
</protein>
<evidence type="ECO:0000313" key="3">
    <source>
        <dbReference type="Proteomes" id="UP001595955"/>
    </source>
</evidence>
<evidence type="ECO:0000259" key="1">
    <source>
        <dbReference type="Pfam" id="PF17765"/>
    </source>
</evidence>
<reference evidence="3" key="1">
    <citation type="journal article" date="2019" name="Int. J. Syst. Evol. Microbiol.">
        <title>The Global Catalogue of Microorganisms (GCM) 10K type strain sequencing project: providing services to taxonomists for standard genome sequencing and annotation.</title>
        <authorList>
            <consortium name="The Broad Institute Genomics Platform"/>
            <consortium name="The Broad Institute Genome Sequencing Center for Infectious Disease"/>
            <person name="Wu L."/>
            <person name="Ma J."/>
        </authorList>
    </citation>
    <scope>NUCLEOTIDE SEQUENCE [LARGE SCALE GENOMIC DNA]</scope>
    <source>
        <strain evidence="3">JCM 3369</strain>
    </source>
</reference>
<dbReference type="Proteomes" id="UP001595955">
    <property type="component" value="Unassembled WGS sequence"/>
</dbReference>
<feature type="domain" description="MmyB-like transcription regulator ligand binding" evidence="1">
    <location>
        <begin position="2"/>
        <end position="54"/>
    </location>
</feature>
<accession>A0ABV9D8H3</accession>
<dbReference type="EMBL" id="JBHSGF010000004">
    <property type="protein sequence ID" value="MFC4554906.1"/>
    <property type="molecule type" value="Genomic_DNA"/>
</dbReference>
<dbReference type="Gene3D" id="3.30.450.180">
    <property type="match status" value="1"/>
</dbReference>
<dbReference type="InterPro" id="IPR041413">
    <property type="entry name" value="MLTR_LBD"/>
</dbReference>
<organism evidence="2 3">
    <name type="scientific">Georgenia faecalis</name>
    <dbReference type="NCBI Taxonomy" id="2483799"/>
    <lineage>
        <taxon>Bacteria</taxon>
        <taxon>Bacillati</taxon>
        <taxon>Actinomycetota</taxon>
        <taxon>Actinomycetes</taxon>
        <taxon>Micrococcales</taxon>
        <taxon>Bogoriellaceae</taxon>
        <taxon>Georgenia</taxon>
    </lineage>
</organism>